<evidence type="ECO:0000313" key="2">
    <source>
        <dbReference type="EMBL" id="JAD59642.1"/>
    </source>
</evidence>
<name>A0A0A9BK66_ARUDO</name>
<sequence length="41" mass="4688">MRQEHWRQPPDQHEPRSGSSARTASARHRRSRSVPALPSSP</sequence>
<dbReference type="EMBL" id="GBRH01238253">
    <property type="protein sequence ID" value="JAD59642.1"/>
    <property type="molecule type" value="Transcribed_RNA"/>
</dbReference>
<proteinExistence type="predicted"/>
<dbReference type="AlphaFoldDB" id="A0A0A9BK66"/>
<feature type="region of interest" description="Disordered" evidence="1">
    <location>
        <begin position="1"/>
        <end position="41"/>
    </location>
</feature>
<reference evidence="2" key="1">
    <citation type="submission" date="2014-09" db="EMBL/GenBank/DDBJ databases">
        <authorList>
            <person name="Magalhaes I.L.F."/>
            <person name="Oliveira U."/>
            <person name="Santos F.R."/>
            <person name="Vidigal T.H.D.A."/>
            <person name="Brescovit A.D."/>
            <person name="Santos A.J."/>
        </authorList>
    </citation>
    <scope>NUCLEOTIDE SEQUENCE</scope>
    <source>
        <tissue evidence="2">Shoot tissue taken approximately 20 cm above the soil surface</tissue>
    </source>
</reference>
<protein>
    <submittedName>
        <fullName evidence="2">Uncharacterized protein</fullName>
    </submittedName>
</protein>
<accession>A0A0A9BK66</accession>
<evidence type="ECO:0000256" key="1">
    <source>
        <dbReference type="SAM" id="MobiDB-lite"/>
    </source>
</evidence>
<reference evidence="2" key="2">
    <citation type="journal article" date="2015" name="Data Brief">
        <title>Shoot transcriptome of the giant reed, Arundo donax.</title>
        <authorList>
            <person name="Barrero R.A."/>
            <person name="Guerrero F.D."/>
            <person name="Moolhuijzen P."/>
            <person name="Goolsby J.A."/>
            <person name="Tidwell J."/>
            <person name="Bellgard S.E."/>
            <person name="Bellgard M.I."/>
        </authorList>
    </citation>
    <scope>NUCLEOTIDE SEQUENCE</scope>
    <source>
        <tissue evidence="2">Shoot tissue taken approximately 20 cm above the soil surface</tissue>
    </source>
</reference>
<feature type="compositionally biased region" description="Basic and acidic residues" evidence="1">
    <location>
        <begin position="1"/>
        <end position="16"/>
    </location>
</feature>
<organism evidence="2">
    <name type="scientific">Arundo donax</name>
    <name type="common">Giant reed</name>
    <name type="synonym">Donax arundinaceus</name>
    <dbReference type="NCBI Taxonomy" id="35708"/>
    <lineage>
        <taxon>Eukaryota</taxon>
        <taxon>Viridiplantae</taxon>
        <taxon>Streptophyta</taxon>
        <taxon>Embryophyta</taxon>
        <taxon>Tracheophyta</taxon>
        <taxon>Spermatophyta</taxon>
        <taxon>Magnoliopsida</taxon>
        <taxon>Liliopsida</taxon>
        <taxon>Poales</taxon>
        <taxon>Poaceae</taxon>
        <taxon>PACMAD clade</taxon>
        <taxon>Arundinoideae</taxon>
        <taxon>Arundineae</taxon>
        <taxon>Arundo</taxon>
    </lineage>
</organism>